<evidence type="ECO:0000313" key="1">
    <source>
        <dbReference type="EMBL" id="GBF35052.1"/>
    </source>
</evidence>
<organism evidence="1 2">
    <name type="scientific">Desulfocucumis palustris</name>
    <dbReference type="NCBI Taxonomy" id="1898651"/>
    <lineage>
        <taxon>Bacteria</taxon>
        <taxon>Bacillati</taxon>
        <taxon>Bacillota</taxon>
        <taxon>Clostridia</taxon>
        <taxon>Eubacteriales</taxon>
        <taxon>Desulfocucumaceae</taxon>
        <taxon>Desulfocucumis</taxon>
    </lineage>
</organism>
<name>A0A2L2XG06_9FIRM</name>
<dbReference type="EMBL" id="BFAV01000157">
    <property type="protein sequence ID" value="GBF35052.1"/>
    <property type="molecule type" value="Genomic_DNA"/>
</dbReference>
<sequence>MGGLICVSVDRFRLPEVLSSVVFDIKYIAQWLNTIAEEKNVNFSQILQDALKPHLGLKQP</sequence>
<dbReference type="AlphaFoldDB" id="A0A2L2XG06"/>
<dbReference type="Proteomes" id="UP000239549">
    <property type="component" value="Unassembled WGS sequence"/>
</dbReference>
<reference evidence="2" key="1">
    <citation type="submission" date="2018-02" db="EMBL/GenBank/DDBJ databases">
        <title>Genome sequence of Desulfocucumis palustris strain NAW-5.</title>
        <authorList>
            <person name="Watanabe M."/>
            <person name="Kojima H."/>
            <person name="Fukui M."/>
        </authorList>
    </citation>
    <scope>NUCLEOTIDE SEQUENCE [LARGE SCALE GENOMIC DNA]</scope>
    <source>
        <strain evidence="2">NAW-5</strain>
    </source>
</reference>
<protein>
    <submittedName>
        <fullName evidence="1">Uncharacterized protein</fullName>
    </submittedName>
</protein>
<keyword evidence="2" id="KW-1185">Reference proteome</keyword>
<gene>
    <name evidence="1" type="ORF">DCCM_4173</name>
</gene>
<evidence type="ECO:0000313" key="2">
    <source>
        <dbReference type="Proteomes" id="UP000239549"/>
    </source>
</evidence>
<accession>A0A2L2XG06</accession>
<proteinExistence type="predicted"/>
<comment type="caution">
    <text evidence="1">The sequence shown here is derived from an EMBL/GenBank/DDBJ whole genome shotgun (WGS) entry which is preliminary data.</text>
</comment>